<dbReference type="InterPro" id="IPR053215">
    <property type="entry name" value="TKL_Ser/Thr_kinase"/>
</dbReference>
<reference evidence="5" key="1">
    <citation type="journal article" date="2005" name="Nature">
        <title>The genome of the protist parasite Entamoeba histolytica.</title>
        <authorList>
            <person name="Loftus B."/>
            <person name="Anderson I."/>
            <person name="Davies R."/>
            <person name="Alsmark U.C."/>
            <person name="Samuelson J."/>
            <person name="Amedeo P."/>
            <person name="Roncaglia P."/>
            <person name="Berriman M."/>
            <person name="Hirt R.P."/>
            <person name="Mann B.J."/>
            <person name="Nozaki T."/>
            <person name="Suh B."/>
            <person name="Pop M."/>
            <person name="Duchene M."/>
            <person name="Ackers J."/>
            <person name="Tannich E."/>
            <person name="Leippe M."/>
            <person name="Hofer M."/>
            <person name="Bruchhaus I."/>
            <person name="Willhoeft U."/>
            <person name="Bhattacharya A."/>
            <person name="Chillingworth T."/>
            <person name="Churcher C."/>
            <person name="Hance Z."/>
            <person name="Harris B."/>
            <person name="Harris D."/>
            <person name="Jagels K."/>
            <person name="Moule S."/>
            <person name="Mungall K."/>
            <person name="Ormond D."/>
            <person name="Squares R."/>
            <person name="Whitehead S."/>
            <person name="Quail M.A."/>
            <person name="Rabbinowitsch E."/>
            <person name="Norbertczak H."/>
            <person name="Price C."/>
            <person name="Wang Z."/>
            <person name="Guillen N."/>
            <person name="Gilchrist C."/>
            <person name="Stroup S.E."/>
            <person name="Bhattacharya S."/>
            <person name="Lohia A."/>
            <person name="Foster P.G."/>
            <person name="Sicheritz-Ponten T."/>
            <person name="Weber C."/>
            <person name="Singh U."/>
            <person name="Mukherjee C."/>
            <person name="El-Sayed N.M."/>
            <person name="Petri W.A.Jr."/>
            <person name="Clark C.G."/>
            <person name="Embley T.M."/>
            <person name="Barrell B."/>
            <person name="Fraser C.M."/>
            <person name="Hall N."/>
        </authorList>
    </citation>
    <scope>NUCLEOTIDE SEQUENCE [LARGE SCALE GENOMIC DNA]</scope>
    <source>
        <strain evidence="5">HM-1:IMSS</strain>
    </source>
</reference>
<reference evidence="5" key="2">
    <citation type="submission" date="2007-03" db="EMBL/GenBank/DDBJ databases">
        <authorList>
            <person name="Lorenzi H."/>
            <person name="Amedeo P."/>
            <person name="Inman J."/>
            <person name="Schobel S."/>
            <person name="Caler E."/>
        </authorList>
    </citation>
    <scope>GENOME REANNOTATION</scope>
    <source>
        <strain evidence="5">HM-1:IMSS</strain>
    </source>
</reference>
<dbReference type="AlphaFoldDB" id="A0A8U0WQ00"/>
<feature type="domain" description="Cathepsin propeptide inhibitor" evidence="4">
    <location>
        <begin position="78"/>
        <end position="137"/>
    </location>
</feature>
<keyword evidence="1" id="KW-0812">Transmembrane</keyword>
<dbReference type="InterPro" id="IPR038765">
    <property type="entry name" value="Papain-like_cys_pep_sf"/>
</dbReference>
<dbReference type="InterPro" id="IPR000668">
    <property type="entry name" value="Peptidase_C1A_C"/>
</dbReference>
<dbReference type="Gene3D" id="3.90.70.10">
    <property type="entry name" value="Cysteine proteinases"/>
    <property type="match status" value="1"/>
</dbReference>
<dbReference type="SMART" id="SM00645">
    <property type="entry name" value="Pept_C1"/>
    <property type="match status" value="1"/>
</dbReference>
<sequence length="650" mass="74075">MNEITIKVILLFSIYTYAQQTFYPSLIHSINYSEYFNELQEIQKHNIKIQNINEDLLNNTNDNDDDQFNLELPDEILWENFCKYFNKSYSTTAESNYRKNIFMEQIKIYRYFNSLSSSNITAVFGITILSDKSLSEIGCSNPKSLKNSSIIFPPPILPQITDPPASFSRCGKYTLNNSNSMKTDDFCTDIYWSGCDGCYAFAAKEIAFISYKNQTLKSASINTNLYFDCSPEAKGCCGGDTEEILKDFPYVYFQNESSSLEPSQYLSCKHEKCFLQHPNGLVKNIIEFGSINKPEQFKSLLLVYGPFVSSIKLFNGIQGYKYGILDIEHCKNESVIASHSIVVVGYGTQNNSSYLIIKNWWNGWGEDNKGYMKISMTNSCGIGTQPEGKQPTNYIIQFYYCEGDSYCIDCDKETGKCLECSYLSRLDKNGMCTRECPDDCLTCDKALEECFSCKNNAILQDGKCVIKCPKYCKTCERETLECTSCQPSYILNGTECIYNCTDDCEICDPYNETCIKCKDKSELLNGYCNVLCPVGCKTCDRESQRCYSCKRFYRLNQYSCVSTCKDKCIDCDSSNTFCELCEVGYTLLNGECYSSVCKKNCRFCNITTPNCVECFLPYFSYNGDCQINSFLALIFLYIFITLSLLLNALL</sequence>
<keyword evidence="5" id="KW-0645">Protease</keyword>
<dbReference type="GO" id="GO:0006508">
    <property type="term" value="P:proteolysis"/>
    <property type="evidence" value="ECO:0007669"/>
    <property type="project" value="UniProtKB-KW"/>
</dbReference>
<keyword evidence="2" id="KW-0732">Signal</keyword>
<dbReference type="KEGG" id="ehi:EHI_091450"/>
<feature type="domain" description="Peptidase C1A papain C-terminal" evidence="3">
    <location>
        <begin position="180"/>
        <end position="390"/>
    </location>
</feature>
<feature type="chain" id="PRO_5035917797" evidence="2">
    <location>
        <begin position="19"/>
        <end position="650"/>
    </location>
</feature>
<dbReference type="Pfam" id="PF08246">
    <property type="entry name" value="Inhibitor_I29"/>
    <property type="match status" value="1"/>
</dbReference>
<dbReference type="SMART" id="SM00261">
    <property type="entry name" value="FU"/>
    <property type="match status" value="2"/>
</dbReference>
<evidence type="ECO:0000313" key="5">
    <source>
        <dbReference type="EMBL" id="EAL45014.2"/>
    </source>
</evidence>
<dbReference type="SUPFAM" id="SSF57184">
    <property type="entry name" value="Growth factor receptor domain"/>
    <property type="match status" value="2"/>
</dbReference>
<name>A0A8U0WQ00_ENTH1</name>
<dbReference type="PROSITE" id="PS00639">
    <property type="entry name" value="THIOL_PROTEASE_HIS"/>
    <property type="match status" value="1"/>
</dbReference>
<dbReference type="PANTHER" id="PTHR45756:SF1">
    <property type="entry name" value="PROTEIN KINASE DOMAIN CONTAINING PROTEIN"/>
    <property type="match status" value="1"/>
</dbReference>
<gene>
    <name evidence="5" type="ORF">EHI_091450</name>
</gene>
<evidence type="ECO:0000259" key="4">
    <source>
        <dbReference type="SMART" id="SM00848"/>
    </source>
</evidence>
<dbReference type="InterPro" id="IPR006212">
    <property type="entry name" value="Furin_repeat"/>
</dbReference>
<evidence type="ECO:0000256" key="2">
    <source>
        <dbReference type="SAM" id="SignalP"/>
    </source>
</evidence>
<evidence type="ECO:0000313" key="6">
    <source>
        <dbReference type="Proteomes" id="UP000001926"/>
    </source>
</evidence>
<dbReference type="RefSeq" id="XP_650400.2">
    <property type="nucleotide sequence ID" value="XM_645308.2"/>
</dbReference>
<dbReference type="Pfam" id="PF00112">
    <property type="entry name" value="Peptidase_C1"/>
    <property type="match status" value="1"/>
</dbReference>
<dbReference type="OMA" id="CKNESII"/>
<protein>
    <submittedName>
        <fullName evidence="5">Cysteine protease, putative</fullName>
    </submittedName>
</protein>
<keyword evidence="1" id="KW-0472">Membrane</keyword>
<dbReference type="InterPro" id="IPR013201">
    <property type="entry name" value="Prot_inhib_I29"/>
</dbReference>
<organism evidence="5 6">
    <name type="scientific">Entamoeba histolytica (strain ATCC 30459 / HM-1:IMSS / ABRM)</name>
    <dbReference type="NCBI Taxonomy" id="294381"/>
    <lineage>
        <taxon>Eukaryota</taxon>
        <taxon>Amoebozoa</taxon>
        <taxon>Evosea</taxon>
        <taxon>Archamoebae</taxon>
        <taxon>Mastigamoebida</taxon>
        <taxon>Entamoebidae</taxon>
        <taxon>Entamoeba</taxon>
    </lineage>
</organism>
<evidence type="ECO:0000259" key="3">
    <source>
        <dbReference type="SMART" id="SM00645"/>
    </source>
</evidence>
<dbReference type="InterPro" id="IPR025660">
    <property type="entry name" value="Pept_his_AS"/>
</dbReference>
<dbReference type="GO" id="GO:0008234">
    <property type="term" value="F:cysteine-type peptidase activity"/>
    <property type="evidence" value="ECO:0007669"/>
    <property type="project" value="InterPro"/>
</dbReference>
<dbReference type="PANTHER" id="PTHR45756">
    <property type="entry name" value="PALMITOYLTRANSFERASE"/>
    <property type="match status" value="1"/>
</dbReference>
<proteinExistence type="predicted"/>
<dbReference type="Gene3D" id="2.10.220.10">
    <property type="entry name" value="Hormone Receptor, Insulin-like Growth Factor Receptor 1, Chain A, domain 2"/>
    <property type="match status" value="1"/>
</dbReference>
<dbReference type="InterPro" id="IPR009030">
    <property type="entry name" value="Growth_fac_rcpt_cys_sf"/>
</dbReference>
<keyword evidence="5" id="KW-0378">Hydrolase</keyword>
<dbReference type="Proteomes" id="UP000001926">
    <property type="component" value="Partially assembled WGS sequence"/>
</dbReference>
<feature type="signal peptide" evidence="2">
    <location>
        <begin position="1"/>
        <end position="18"/>
    </location>
</feature>
<evidence type="ECO:0000256" key="1">
    <source>
        <dbReference type="SAM" id="Phobius"/>
    </source>
</evidence>
<accession>A0A8U0WQ00</accession>
<keyword evidence="6" id="KW-1185">Reference proteome</keyword>
<dbReference type="HOGENOM" id="CLU_421776_0_0_1"/>
<keyword evidence="1" id="KW-1133">Transmembrane helix</keyword>
<feature type="transmembrane region" description="Helical" evidence="1">
    <location>
        <begin position="630"/>
        <end position="649"/>
    </location>
</feature>
<dbReference type="EMBL" id="DS571400">
    <property type="protein sequence ID" value="EAL45014.2"/>
    <property type="molecule type" value="Genomic_DNA"/>
</dbReference>
<dbReference type="SMART" id="SM00848">
    <property type="entry name" value="Inhibitor_I29"/>
    <property type="match status" value="1"/>
</dbReference>
<dbReference type="OrthoDB" id="190265at2759"/>
<dbReference type="SUPFAM" id="SSF54001">
    <property type="entry name" value="Cysteine proteinases"/>
    <property type="match status" value="1"/>
</dbReference>
<dbReference type="FunFam" id="3.90.70.10:FF:000251">
    <property type="entry name" value="Cysteine protease 16"/>
    <property type="match status" value="1"/>
</dbReference>
<dbReference type="GeneID" id="3404695"/>